<evidence type="ECO:0000313" key="2">
    <source>
        <dbReference type="Proteomes" id="UP000003240"/>
    </source>
</evidence>
<sequence>MAVVKPFCGLRPAPELASRVASLPYDVMDSDEARALVKTNPYSFLRVTKSEVDLPPEIDIHSPRVYEKAKDNLAEFIAQGILRQDSEPCFYVYKQKMGHHVQIGLVAAVSAEEYEHNIIRKHELTRPDKEQDRVDHIRATGAQTGPVFLTYKATDTVSGLIDQAMAEPPAYDFMTEDGISHTLYLVADRALCSRIEAAFQQVDVLYIADGHHRSAAAARVRESLRKSNPGHNGQEEYNRFLAVIFPHDMMQIMDYNRAVTDLAGRSPEGFLTEISRKFIVELKAGGGAYKPSAAHTLGMYLGGCWYKLTAKPNSFDPDDPVGALDVSILQRNLLAPLLAIKDPRTDKRIHFVGGIRGMKELERLVDSGRYAVAFSLYPTSIQELMAIADAGEIMPPKSTWFEPKLRDAMVIHLI</sequence>
<reference evidence="1 2" key="1">
    <citation type="journal article" date="2011" name="EMBO J.">
        <title>Structural diversity of bacterial flagellar motors.</title>
        <authorList>
            <person name="Chen S."/>
            <person name="Beeby M."/>
            <person name="Murphy G.E."/>
            <person name="Leadbetter J.R."/>
            <person name="Hendrixson D.R."/>
            <person name="Briegel A."/>
            <person name="Li Z."/>
            <person name="Shi J."/>
            <person name="Tocheva E.I."/>
            <person name="Muller A."/>
            <person name="Dobro M.J."/>
            <person name="Jensen G.J."/>
        </authorList>
    </citation>
    <scope>NUCLEOTIDE SEQUENCE [LARGE SCALE GENOMIC DNA]</scope>
    <source>
        <strain evidence="1 2">DSM 6540</strain>
    </source>
</reference>
<dbReference type="OrthoDB" id="9781616at2"/>
<dbReference type="PANTHER" id="PTHR36454">
    <property type="entry name" value="LMO2823 PROTEIN"/>
    <property type="match status" value="1"/>
</dbReference>
<gene>
    <name evidence="1" type="ORF">ALO_05118</name>
</gene>
<dbReference type="AlphaFoldDB" id="F7NG37"/>
<dbReference type="InterPro" id="IPR008323">
    <property type="entry name" value="UCP033563"/>
</dbReference>
<dbReference type="Pfam" id="PF06245">
    <property type="entry name" value="DUF1015"/>
    <property type="match status" value="1"/>
</dbReference>
<accession>F7NG37</accession>
<dbReference type="eggNOG" id="COG4198">
    <property type="taxonomic scope" value="Bacteria"/>
</dbReference>
<dbReference type="STRING" id="1009370.ALO_05118"/>
<dbReference type="PIRSF" id="PIRSF033563">
    <property type="entry name" value="UCP033563"/>
    <property type="match status" value="1"/>
</dbReference>
<dbReference type="PANTHER" id="PTHR36454:SF1">
    <property type="entry name" value="DUF1015 DOMAIN-CONTAINING PROTEIN"/>
    <property type="match status" value="1"/>
</dbReference>
<dbReference type="Proteomes" id="UP000003240">
    <property type="component" value="Unassembled WGS sequence"/>
</dbReference>
<dbReference type="RefSeq" id="WP_004093453.1">
    <property type="nucleotide sequence ID" value="NZ_AFGF01000040.1"/>
</dbReference>
<comment type="caution">
    <text evidence="1">The sequence shown here is derived from an EMBL/GenBank/DDBJ whole genome shotgun (WGS) entry which is preliminary data.</text>
</comment>
<dbReference type="EMBL" id="AFGF01000040">
    <property type="protein sequence ID" value="EGO64955.1"/>
    <property type="molecule type" value="Genomic_DNA"/>
</dbReference>
<evidence type="ECO:0008006" key="3">
    <source>
        <dbReference type="Google" id="ProtNLM"/>
    </source>
</evidence>
<evidence type="ECO:0000313" key="1">
    <source>
        <dbReference type="EMBL" id="EGO64955.1"/>
    </source>
</evidence>
<proteinExistence type="predicted"/>
<protein>
    <recommendedName>
        <fullName evidence="3">SpoOJ/ParA/ParB/repB family protein</fullName>
    </recommendedName>
</protein>
<name>F7NG37_9FIRM</name>
<keyword evidence="2" id="KW-1185">Reference proteome</keyword>
<organism evidence="1 2">
    <name type="scientific">Acetonema longum DSM 6540</name>
    <dbReference type="NCBI Taxonomy" id="1009370"/>
    <lineage>
        <taxon>Bacteria</taxon>
        <taxon>Bacillati</taxon>
        <taxon>Bacillota</taxon>
        <taxon>Negativicutes</taxon>
        <taxon>Acetonemataceae</taxon>
        <taxon>Acetonema</taxon>
    </lineage>
</organism>